<dbReference type="GO" id="GO:0016740">
    <property type="term" value="F:transferase activity"/>
    <property type="evidence" value="ECO:0007669"/>
    <property type="project" value="UniProtKB-KW"/>
</dbReference>
<evidence type="ECO:0000256" key="6">
    <source>
        <dbReference type="ARBA" id="ARBA00022989"/>
    </source>
</evidence>
<evidence type="ECO:0000256" key="1">
    <source>
        <dbReference type="ARBA" id="ARBA00004429"/>
    </source>
</evidence>
<evidence type="ECO:0000256" key="3">
    <source>
        <dbReference type="ARBA" id="ARBA00022519"/>
    </source>
</evidence>
<comment type="subcellular location">
    <subcellularLocation>
        <location evidence="1">Cell inner membrane</location>
        <topology evidence="1">Multi-pass membrane protein</topology>
    </subcellularLocation>
</comment>
<dbReference type="PANTHER" id="PTHR30443">
    <property type="entry name" value="INNER MEMBRANE PROTEIN"/>
    <property type="match status" value="1"/>
</dbReference>
<evidence type="ECO:0000256" key="4">
    <source>
        <dbReference type="ARBA" id="ARBA00022679"/>
    </source>
</evidence>
<evidence type="ECO:0000256" key="2">
    <source>
        <dbReference type="ARBA" id="ARBA00022475"/>
    </source>
</evidence>
<organism evidence="11 12">
    <name type="scientific">Ottowia pentelensis</name>
    <dbReference type="NCBI Taxonomy" id="511108"/>
    <lineage>
        <taxon>Bacteria</taxon>
        <taxon>Pseudomonadati</taxon>
        <taxon>Pseudomonadota</taxon>
        <taxon>Betaproteobacteria</taxon>
        <taxon>Burkholderiales</taxon>
        <taxon>Comamonadaceae</taxon>
        <taxon>Ottowia</taxon>
    </lineage>
</organism>
<sequence>MTNRPSLSAARRGLRPLTVMVLAALWVASIGNLALWRGLAALPELGNTRGLLFGLAFALMIGAVHVALSALFAWRWTLKPMLTVVLLAAAAGAYFMLSYGVVIERTMMVNVLLTDSREARELLSWRMAGALLLLGVLPVALLWRTRIAWPTPGRQARNNLFTVVAGLAVAVAAMGLSFQDLSATMRNHTQLRYLINPLNSFYAIAILGQQPIQRNGAAVLPLGEDAHVAPRPADARPPLVLLVVGETARSDHFGLNGYARDTTPELAARGVVSLRNAWSCGTNTAASVPCMFSPLGRVAFNERQDNTEGLADVLQHAGYAVLWLDNQAGGCKGVCDRVPTVDDQALQTPGLCDAEGECLDEVMLNGLDERIAQLPFDRRARGVVVFMHQMGSHGPAYYKRSPKAFKKFEPECTTNALQQCSREQVVNAYDNTIVYTDHVLASDIDWLKAHETNWAPALMYLSDHGESLGENNLYLHGLPYRFAPDVQKHIPWIFWLSPQFQQQSGITQACLGKLRDEKVSQDDYFHTVLGLLGVATRVYQPARDMGVMCRAAG</sequence>
<reference evidence="11 12" key="1">
    <citation type="submission" date="2024-09" db="EMBL/GenBank/DDBJ databases">
        <authorList>
            <person name="Sun Q."/>
            <person name="Mori K."/>
        </authorList>
    </citation>
    <scope>NUCLEOTIDE SEQUENCE [LARGE SCALE GENOMIC DNA]</scope>
    <source>
        <strain evidence="11 12">NCAIM B.02336</strain>
    </source>
</reference>
<feature type="transmembrane region" description="Helical" evidence="8">
    <location>
        <begin position="123"/>
        <end position="143"/>
    </location>
</feature>
<evidence type="ECO:0000256" key="7">
    <source>
        <dbReference type="ARBA" id="ARBA00023136"/>
    </source>
</evidence>
<dbReference type="Proteomes" id="UP001589834">
    <property type="component" value="Unassembled WGS sequence"/>
</dbReference>
<dbReference type="Gene3D" id="3.40.720.10">
    <property type="entry name" value="Alkaline Phosphatase, subunit A"/>
    <property type="match status" value="1"/>
</dbReference>
<feature type="transmembrane region" description="Helical" evidence="8">
    <location>
        <begin position="81"/>
        <end position="103"/>
    </location>
</feature>
<evidence type="ECO:0000256" key="8">
    <source>
        <dbReference type="SAM" id="Phobius"/>
    </source>
</evidence>
<dbReference type="EMBL" id="JBHLTN010000007">
    <property type="protein sequence ID" value="MFC0591913.1"/>
    <property type="molecule type" value="Genomic_DNA"/>
</dbReference>
<evidence type="ECO:0000256" key="5">
    <source>
        <dbReference type="ARBA" id="ARBA00022692"/>
    </source>
</evidence>
<keyword evidence="2" id="KW-1003">Cell membrane</keyword>
<dbReference type="InterPro" id="IPR040423">
    <property type="entry name" value="PEA_transferase"/>
</dbReference>
<keyword evidence="6 8" id="KW-1133">Transmembrane helix</keyword>
<proteinExistence type="predicted"/>
<feature type="transmembrane region" description="Helical" evidence="8">
    <location>
        <begin position="21"/>
        <end position="39"/>
    </location>
</feature>
<name>A0ABV6PSD8_9BURK</name>
<keyword evidence="12" id="KW-1185">Reference proteome</keyword>
<dbReference type="EC" id="2.7.-.-" evidence="11"/>
<comment type="caution">
    <text evidence="11">The sequence shown here is derived from an EMBL/GenBank/DDBJ whole genome shotgun (WGS) entry which is preliminary data.</text>
</comment>
<keyword evidence="4 11" id="KW-0808">Transferase</keyword>
<feature type="domain" description="Phosphoethanolamine transferase N-terminal" evidence="10">
    <location>
        <begin position="63"/>
        <end position="206"/>
    </location>
</feature>
<evidence type="ECO:0000313" key="11">
    <source>
        <dbReference type="EMBL" id="MFC0591913.1"/>
    </source>
</evidence>
<gene>
    <name evidence="11" type="ORF">ACFFGG_05020</name>
</gene>
<dbReference type="Pfam" id="PF00884">
    <property type="entry name" value="Sulfatase"/>
    <property type="match status" value="1"/>
</dbReference>
<accession>A0ABV6PSD8</accession>
<dbReference type="SUPFAM" id="SSF53649">
    <property type="entry name" value="Alkaline phosphatase-like"/>
    <property type="match status" value="1"/>
</dbReference>
<evidence type="ECO:0000259" key="9">
    <source>
        <dbReference type="Pfam" id="PF00884"/>
    </source>
</evidence>
<feature type="transmembrane region" description="Helical" evidence="8">
    <location>
        <begin position="159"/>
        <end position="178"/>
    </location>
</feature>
<dbReference type="Pfam" id="PF08019">
    <property type="entry name" value="EptA_B_N"/>
    <property type="match status" value="1"/>
</dbReference>
<evidence type="ECO:0000259" key="10">
    <source>
        <dbReference type="Pfam" id="PF08019"/>
    </source>
</evidence>
<feature type="domain" description="Sulfatase N-terminal" evidence="9">
    <location>
        <begin position="238"/>
        <end position="534"/>
    </location>
</feature>
<dbReference type="PANTHER" id="PTHR30443:SF0">
    <property type="entry name" value="PHOSPHOETHANOLAMINE TRANSFERASE EPTA"/>
    <property type="match status" value="1"/>
</dbReference>
<keyword evidence="5 8" id="KW-0812">Transmembrane</keyword>
<evidence type="ECO:0000313" key="12">
    <source>
        <dbReference type="Proteomes" id="UP001589834"/>
    </source>
</evidence>
<feature type="transmembrane region" description="Helical" evidence="8">
    <location>
        <begin position="51"/>
        <end position="74"/>
    </location>
</feature>
<protein>
    <submittedName>
        <fullName evidence="11">Phosphoethanolamine transferase</fullName>
        <ecNumber evidence="11">2.7.-.-</ecNumber>
    </submittedName>
</protein>
<dbReference type="InterPro" id="IPR012549">
    <property type="entry name" value="EptA-like_N"/>
</dbReference>
<keyword evidence="3" id="KW-0997">Cell inner membrane</keyword>
<keyword evidence="7 8" id="KW-0472">Membrane</keyword>
<dbReference type="RefSeq" id="WP_377480536.1">
    <property type="nucleotide sequence ID" value="NZ_JBHLTN010000007.1"/>
</dbReference>
<dbReference type="InterPro" id="IPR017850">
    <property type="entry name" value="Alkaline_phosphatase_core_sf"/>
</dbReference>
<dbReference type="InterPro" id="IPR058130">
    <property type="entry name" value="PEA_transf_C"/>
</dbReference>
<dbReference type="CDD" id="cd16017">
    <property type="entry name" value="LptA"/>
    <property type="match status" value="1"/>
</dbReference>
<dbReference type="InterPro" id="IPR000917">
    <property type="entry name" value="Sulfatase_N"/>
</dbReference>
<dbReference type="NCBIfam" id="NF028537">
    <property type="entry name" value="P_eth_NH2_trans"/>
    <property type="match status" value="1"/>
</dbReference>